<keyword evidence="2" id="KW-1185">Reference proteome</keyword>
<evidence type="ECO:0000313" key="2">
    <source>
        <dbReference type="Proteomes" id="UP000284892"/>
    </source>
</evidence>
<comment type="caution">
    <text evidence="1">The sequence shown here is derived from an EMBL/GenBank/DDBJ whole genome shotgun (WGS) entry which is preliminary data.</text>
</comment>
<dbReference type="Pfam" id="PF13585">
    <property type="entry name" value="CHU_C"/>
    <property type="match status" value="1"/>
</dbReference>
<dbReference type="NCBIfam" id="TIGR04131">
    <property type="entry name" value="Bac_Flav_CTERM"/>
    <property type="match status" value="1"/>
</dbReference>
<dbReference type="OrthoDB" id="678019at2"/>
<name>A0A420DMF8_9FLAO</name>
<evidence type="ECO:0000313" key="1">
    <source>
        <dbReference type="EMBL" id="RKE95367.1"/>
    </source>
</evidence>
<protein>
    <submittedName>
        <fullName evidence="1">Protein involved in gliding motility SprC</fullName>
    </submittedName>
</protein>
<reference evidence="1 2" key="1">
    <citation type="submission" date="2018-09" db="EMBL/GenBank/DDBJ databases">
        <title>Genomic Encyclopedia of Archaeal and Bacterial Type Strains, Phase II (KMG-II): from individual species to whole genera.</title>
        <authorList>
            <person name="Goeker M."/>
        </authorList>
    </citation>
    <scope>NUCLEOTIDE SEQUENCE [LARGE SCALE GENOMIC DNA]</scope>
    <source>
        <strain evidence="1 2">DSM 26283</strain>
    </source>
</reference>
<dbReference type="AlphaFoldDB" id="A0A420DMF8"/>
<organism evidence="1 2">
    <name type="scientific">Ichthyenterobacterium magnum</name>
    <dbReference type="NCBI Taxonomy" id="1230530"/>
    <lineage>
        <taxon>Bacteria</taxon>
        <taxon>Pseudomonadati</taxon>
        <taxon>Bacteroidota</taxon>
        <taxon>Flavobacteriia</taxon>
        <taxon>Flavobacteriales</taxon>
        <taxon>Flavobacteriaceae</taxon>
        <taxon>Ichthyenterobacterium</taxon>
    </lineage>
</organism>
<dbReference type="EMBL" id="RAQJ01000002">
    <property type="protein sequence ID" value="RKE95367.1"/>
    <property type="molecule type" value="Genomic_DNA"/>
</dbReference>
<accession>A0A420DMF8</accession>
<dbReference type="Proteomes" id="UP000284892">
    <property type="component" value="Unassembled WGS sequence"/>
</dbReference>
<proteinExistence type="predicted"/>
<dbReference type="RefSeq" id="WP_120200679.1">
    <property type="nucleotide sequence ID" value="NZ_RAQJ01000002.1"/>
</dbReference>
<dbReference type="InterPro" id="IPR026341">
    <property type="entry name" value="T9SS_type_B"/>
</dbReference>
<gene>
    <name evidence="1" type="ORF">BXY80_1554</name>
</gene>
<sequence length="487" mass="52427">MYYTKFVNKILFGLCFFVLISQEHINAQIVIGTPNLGFSQACASDAFNTFSTTFVFSPESALNASNQFTVEMSDADGDFSNPTPVFTSNPGAVTVSPATLDFSLPTTTAGENYRIRIKSSAPAATSANSVAFAAYYKIQDDPFTINNLVSTAAFCSGGSYLLTIDNPGSGLNDSPLNYPSLTFNWFKETGPTTSVFIEEGPTLSVSEEGTYFVETNYGSCTSNSFSNRVTISEVISGEANAGIASSLGNPYCPGQGFTTLSTLGGNSYQWFKDGMVIPEATNQMYQTNESGTYAVQVDLGSCSAFGSIALVSELFEGSINVDDVNAIEAGDSLSVIVITNANNPEFEWYLNNTLITTATDDNYDATQFGSYRVVVSETTGCIASREFTFQINEAIDPFPDVENIPNVVSPNGDGINDTWVIPTAYVSGTNAEVIIMNNRGKILLKTDNYLNNWPESDLGLTSVNQVYYYVITTADNETKKGSITIVK</sequence>